<dbReference type="EC" id="2.5.1.-" evidence="7"/>
<protein>
    <submittedName>
        <fullName evidence="7">Octaprenyl-diphosphate synthase</fullName>
        <ecNumber evidence="7">2.5.1.-</ecNumber>
    </submittedName>
</protein>
<accession>E1X1B4</accession>
<keyword evidence="5" id="KW-0460">Magnesium</keyword>
<dbReference type="PANTHER" id="PTHR12001">
    <property type="entry name" value="GERANYLGERANYL PYROPHOSPHATE SYNTHASE"/>
    <property type="match status" value="1"/>
</dbReference>
<evidence type="ECO:0000256" key="3">
    <source>
        <dbReference type="ARBA" id="ARBA00022679"/>
    </source>
</evidence>
<evidence type="ECO:0000313" key="8">
    <source>
        <dbReference type="Proteomes" id="UP000008963"/>
    </source>
</evidence>
<dbReference type="OrthoDB" id="5289098at2"/>
<evidence type="ECO:0000256" key="4">
    <source>
        <dbReference type="ARBA" id="ARBA00022723"/>
    </source>
</evidence>
<dbReference type="PATRIC" id="fig|862908.3.peg.1585"/>
<sequence length="325" mass="36441">MLQDFLSTIPLKTLKHVKDMDLNISSNNCSKAVNELLQNSVLVGGKRLRPLLTYLVGHLYGVDFKTLDPYAKSIELVHAASLSHDDVIDNATTRRGVASINIQASNKKAVLAGDYLLSDVIVNLTNAGNLELVGEMAKVIQDLAIGEWIQADAIETRDYTSELIEEIAIKKTASVMSWCCYAPAILAGLSRSTIEKSKQMGIDLGIAFQLMDDTLDFSSESQKDANLDLDNELVNSVIFQWLSMHPVEFEKYRNGESLSKLYNGEKIEKAVEVVREAANKHIESARNLLEEIQKDLCTNEKEMKAFNKNKKPILYIFDYLTQRRH</sequence>
<proteinExistence type="inferred from homology"/>
<dbReference type="InterPro" id="IPR000092">
    <property type="entry name" value="Polyprenyl_synt"/>
</dbReference>
<comment type="cofactor">
    <cofactor evidence="1">
        <name>Mg(2+)</name>
        <dbReference type="ChEBI" id="CHEBI:18420"/>
    </cofactor>
</comment>
<gene>
    <name evidence="7" type="primary">ispB</name>
    <name evidence="7" type="ordered locus">BMS_1664</name>
</gene>
<dbReference type="KEGG" id="bmx:BMS_1664"/>
<dbReference type="GO" id="GO:0004659">
    <property type="term" value="F:prenyltransferase activity"/>
    <property type="evidence" value="ECO:0007669"/>
    <property type="project" value="InterPro"/>
</dbReference>
<evidence type="ECO:0000256" key="5">
    <source>
        <dbReference type="ARBA" id="ARBA00022842"/>
    </source>
</evidence>
<evidence type="ECO:0000256" key="2">
    <source>
        <dbReference type="ARBA" id="ARBA00006706"/>
    </source>
</evidence>
<dbReference type="SUPFAM" id="SSF48576">
    <property type="entry name" value="Terpenoid synthases"/>
    <property type="match status" value="1"/>
</dbReference>
<keyword evidence="4" id="KW-0479">Metal-binding</keyword>
<dbReference type="Gene3D" id="1.10.600.10">
    <property type="entry name" value="Farnesyl Diphosphate Synthase"/>
    <property type="match status" value="1"/>
</dbReference>
<evidence type="ECO:0000256" key="6">
    <source>
        <dbReference type="RuleBase" id="RU004466"/>
    </source>
</evidence>
<evidence type="ECO:0000256" key="1">
    <source>
        <dbReference type="ARBA" id="ARBA00001946"/>
    </source>
</evidence>
<dbReference type="GO" id="GO:0008299">
    <property type="term" value="P:isoprenoid biosynthetic process"/>
    <property type="evidence" value="ECO:0007669"/>
    <property type="project" value="InterPro"/>
</dbReference>
<dbReference type="Proteomes" id="UP000008963">
    <property type="component" value="Chromosome"/>
</dbReference>
<dbReference type="SFLD" id="SFLDS00005">
    <property type="entry name" value="Isoprenoid_Synthase_Type_I"/>
    <property type="match status" value="1"/>
</dbReference>
<dbReference type="GO" id="GO:0046872">
    <property type="term" value="F:metal ion binding"/>
    <property type="evidence" value="ECO:0007669"/>
    <property type="project" value="UniProtKB-KW"/>
</dbReference>
<dbReference type="AlphaFoldDB" id="E1X1B4"/>
<reference evidence="8" key="1">
    <citation type="journal article" date="2013" name="ISME J.">
        <title>A small predatory core genome in the divergent marine Bacteriovorax marinus SJ and the terrestrial Bdellovibrio bacteriovorus.</title>
        <authorList>
            <person name="Crossman L.C."/>
            <person name="Chen H."/>
            <person name="Cerdeno-Tarraga A.M."/>
            <person name="Brooks K."/>
            <person name="Quail M.A."/>
            <person name="Pineiro S.A."/>
            <person name="Hobley L."/>
            <person name="Sockett R.E."/>
            <person name="Bentley S.D."/>
            <person name="Parkhill J."/>
            <person name="Williams H.N."/>
            <person name="Stine O.C."/>
        </authorList>
    </citation>
    <scope>NUCLEOTIDE SEQUENCE [LARGE SCALE GENOMIC DNA]</scope>
    <source>
        <strain evidence="8">ATCC BAA-682 / DSM 15412 / SJ</strain>
    </source>
</reference>
<keyword evidence="3 6" id="KW-0808">Transferase</keyword>
<dbReference type="RefSeq" id="WP_014244286.1">
    <property type="nucleotide sequence ID" value="NC_016620.1"/>
</dbReference>
<dbReference type="InterPro" id="IPR008949">
    <property type="entry name" value="Isoprenoid_synthase_dom_sf"/>
</dbReference>
<organism evidence="7 8">
    <name type="scientific">Halobacteriovorax marinus (strain ATCC BAA-682 / DSM 15412 / SJ)</name>
    <name type="common">Bacteriovorax marinus</name>
    <dbReference type="NCBI Taxonomy" id="862908"/>
    <lineage>
        <taxon>Bacteria</taxon>
        <taxon>Pseudomonadati</taxon>
        <taxon>Bdellovibrionota</taxon>
        <taxon>Bacteriovoracia</taxon>
        <taxon>Bacteriovoracales</taxon>
        <taxon>Halobacteriovoraceae</taxon>
        <taxon>Halobacteriovorax</taxon>
    </lineage>
</organism>
<dbReference type="PANTHER" id="PTHR12001:SF69">
    <property type="entry name" value="ALL TRANS-POLYPRENYL-DIPHOSPHATE SYNTHASE PDSS1"/>
    <property type="match status" value="1"/>
</dbReference>
<evidence type="ECO:0000313" key="7">
    <source>
        <dbReference type="EMBL" id="CBW26505.1"/>
    </source>
</evidence>
<comment type="similarity">
    <text evidence="2 6">Belongs to the FPP/GGPP synthase family.</text>
</comment>
<dbReference type="EMBL" id="FQ312005">
    <property type="protein sequence ID" value="CBW26505.1"/>
    <property type="molecule type" value="Genomic_DNA"/>
</dbReference>
<name>E1X1B4_HALMS</name>
<dbReference type="CDD" id="cd00685">
    <property type="entry name" value="Trans_IPPS_HT"/>
    <property type="match status" value="1"/>
</dbReference>
<dbReference type="STRING" id="862908.BMS_1664"/>
<dbReference type="Pfam" id="PF00348">
    <property type="entry name" value="polyprenyl_synt"/>
    <property type="match status" value="1"/>
</dbReference>
<dbReference type="HOGENOM" id="CLU_014015_1_2_7"/>
<keyword evidence="8" id="KW-1185">Reference proteome</keyword>
<dbReference type="eggNOG" id="COG0142">
    <property type="taxonomic scope" value="Bacteria"/>
</dbReference>